<dbReference type="AlphaFoldDB" id="A0A3P3W8R9"/>
<dbReference type="EMBL" id="RQVQ01000010">
    <property type="protein sequence ID" value="RRJ91562.1"/>
    <property type="molecule type" value="Genomic_DNA"/>
</dbReference>
<evidence type="ECO:0000313" key="1">
    <source>
        <dbReference type="EMBL" id="RRJ91562.1"/>
    </source>
</evidence>
<reference evidence="1 2" key="1">
    <citation type="submission" date="2018-11" db="EMBL/GenBank/DDBJ databases">
        <title>Flavobacterium sp. nov., YIM 102701-2 draft genome.</title>
        <authorList>
            <person name="Li G."/>
            <person name="Jiang Y."/>
        </authorList>
    </citation>
    <scope>NUCLEOTIDE SEQUENCE [LARGE SCALE GENOMIC DNA]</scope>
    <source>
        <strain evidence="1 2">YIM 102701-2</strain>
    </source>
</reference>
<gene>
    <name evidence="1" type="ORF">EG240_06035</name>
</gene>
<name>A0A3P3W8R9_9FLAO</name>
<protein>
    <submittedName>
        <fullName evidence="1">Uncharacterized protein</fullName>
    </submittedName>
</protein>
<sequence>MDSIKNEIKNIIDNAFELKKNNFNNSFEGKKAKSIELENIIDVALDNCLAHLNNNYPSQAKEFANSGFISEYLKEKQIEYLIG</sequence>
<evidence type="ECO:0000313" key="2">
    <source>
        <dbReference type="Proteomes" id="UP000275719"/>
    </source>
</evidence>
<keyword evidence="2" id="KW-1185">Reference proteome</keyword>
<dbReference type="RefSeq" id="WP_125018494.1">
    <property type="nucleotide sequence ID" value="NZ_RQVQ01000010.1"/>
</dbReference>
<comment type="caution">
    <text evidence="1">The sequence shown here is derived from an EMBL/GenBank/DDBJ whole genome shotgun (WGS) entry which is preliminary data.</text>
</comment>
<accession>A0A3P3W8R9</accession>
<proteinExistence type="predicted"/>
<organism evidence="1 2">
    <name type="scientific">Paenimyroides tangerinum</name>
    <dbReference type="NCBI Taxonomy" id="2488728"/>
    <lineage>
        <taxon>Bacteria</taxon>
        <taxon>Pseudomonadati</taxon>
        <taxon>Bacteroidota</taxon>
        <taxon>Flavobacteriia</taxon>
        <taxon>Flavobacteriales</taxon>
        <taxon>Flavobacteriaceae</taxon>
        <taxon>Paenimyroides</taxon>
    </lineage>
</organism>
<dbReference type="Proteomes" id="UP000275719">
    <property type="component" value="Unassembled WGS sequence"/>
</dbReference>